<evidence type="ECO:0000313" key="2">
    <source>
        <dbReference type="Proteomes" id="UP000075502"/>
    </source>
</evidence>
<evidence type="ECO:0008006" key="3">
    <source>
        <dbReference type="Google" id="ProtNLM"/>
    </source>
</evidence>
<evidence type="ECO:0000313" key="1">
    <source>
        <dbReference type="EMBL" id="KYG04067.1"/>
    </source>
</evidence>
<dbReference type="AlphaFoldDB" id="A0A150THQ2"/>
<name>A0A150THQ2_SORCE</name>
<sequence>MTVRRAPRERATPASGRLQVVEACRPGPRSVRSFRILLAHDARAATCDALARAIEATLANVEIVDASSIDDALLASATERFDACLICLDLPPAPLGGARLASELVDSDHPVVLVTRSLRWLPPDRPTLQQLPWIPPDAGADEITNAIAAATSDCNSAVRRRAPLPGDALDVPALRARARR</sequence>
<protein>
    <recommendedName>
        <fullName evidence="3">Response regulatory domain-containing protein</fullName>
    </recommendedName>
</protein>
<reference evidence="1 2" key="1">
    <citation type="submission" date="2014-02" db="EMBL/GenBank/DDBJ databases">
        <title>The small core and large imbalanced accessory genome model reveals a collaborative survival strategy of Sorangium cellulosum strains in nature.</title>
        <authorList>
            <person name="Han K."/>
            <person name="Peng R."/>
            <person name="Blom J."/>
            <person name="Li Y.-Z."/>
        </authorList>
    </citation>
    <scope>NUCLEOTIDE SEQUENCE [LARGE SCALE GENOMIC DNA]</scope>
    <source>
        <strain evidence="1 2">So0007-03</strain>
    </source>
</reference>
<comment type="caution">
    <text evidence="1">The sequence shown here is derived from an EMBL/GenBank/DDBJ whole genome shotgun (WGS) entry which is preliminary data.</text>
</comment>
<proteinExistence type="predicted"/>
<accession>A0A150THQ2</accession>
<dbReference type="EMBL" id="JEME01002516">
    <property type="protein sequence ID" value="KYG04067.1"/>
    <property type="molecule type" value="Genomic_DNA"/>
</dbReference>
<dbReference type="Proteomes" id="UP000075502">
    <property type="component" value="Unassembled WGS sequence"/>
</dbReference>
<gene>
    <name evidence="1" type="ORF">BE21_48685</name>
</gene>
<organism evidence="1 2">
    <name type="scientific">Sorangium cellulosum</name>
    <name type="common">Polyangium cellulosum</name>
    <dbReference type="NCBI Taxonomy" id="56"/>
    <lineage>
        <taxon>Bacteria</taxon>
        <taxon>Pseudomonadati</taxon>
        <taxon>Myxococcota</taxon>
        <taxon>Polyangia</taxon>
        <taxon>Polyangiales</taxon>
        <taxon>Polyangiaceae</taxon>
        <taxon>Sorangium</taxon>
    </lineage>
</organism>